<dbReference type="STRING" id="1429043.X474_25510"/>
<dbReference type="PANTHER" id="PTHR43283">
    <property type="entry name" value="BETA-LACTAMASE-RELATED"/>
    <property type="match status" value="1"/>
</dbReference>
<dbReference type="SUPFAM" id="SSF56601">
    <property type="entry name" value="beta-lactamase/transpeptidase-like"/>
    <property type="match status" value="1"/>
</dbReference>
<evidence type="ECO:0000259" key="1">
    <source>
        <dbReference type="Pfam" id="PF00144"/>
    </source>
</evidence>
<feature type="domain" description="Beta-lactamase-related" evidence="1">
    <location>
        <begin position="88"/>
        <end position="361"/>
    </location>
</feature>
<sequence length="500" mass="57317">MKGFEVHVFIRDKMIKIFDLSLNKKVFCILVFFIFALFTENAASEQIKKREYWPGKAWKTSSPEQQGMDSAKLLMADEFIQERLGDVFSLLIVKNGYLVFEKYYSWGDPSKIAPVYSITKSVTSALIGIALEKGYLDSVDQKVMGFFPEYLTDDLDPRIKEISLKHILTMSAGFSWNDRGPVMRAWYTSEDWAKFTIHLPLVTNPGDKFKYNSSISHLLSIILTKSTKTSTLDFAKENLFNPLGIQSALWRHQDPKGYHIGGFGLNFTARDLARFGFLYLNNGYWDGKSIVPEKWVQQSTKQQIQAVSHPLYGAFGYGYQWWVKKVDGCRSFRAWGRRGQYIVVVPELDLVIVVTSNPALPHPPTSIHYNPLFDLVAASVRRNRPPKRPLKAVPLPSDLKAFIAGFDQARSNKDILKMSEFISDKFLYSGVNKKMAVEFLSRNMPYMSNAKVIITKFEPEGSEATMDVWLKDKYYETPFMIGIKVIKENGHWKWHGNQAH</sequence>
<evidence type="ECO:0000313" key="2">
    <source>
        <dbReference type="EMBL" id="KIX11219.1"/>
    </source>
</evidence>
<accession>A0A0D2IYW5</accession>
<dbReference type="Gene3D" id="3.40.710.10">
    <property type="entry name" value="DD-peptidase/beta-lactamase superfamily"/>
    <property type="match status" value="1"/>
</dbReference>
<name>A0A0D2IYW5_9BACT</name>
<dbReference type="PANTHER" id="PTHR43283:SF7">
    <property type="entry name" value="BETA-LACTAMASE-RELATED DOMAIN-CONTAINING PROTEIN"/>
    <property type="match status" value="1"/>
</dbReference>
<dbReference type="Pfam" id="PF00144">
    <property type="entry name" value="Beta-lactamase"/>
    <property type="match status" value="1"/>
</dbReference>
<gene>
    <name evidence="2" type="ORF">X474_25510</name>
</gene>
<keyword evidence="3" id="KW-1185">Reference proteome</keyword>
<dbReference type="EMBL" id="AZAC01000067">
    <property type="protein sequence ID" value="KIX11219.1"/>
    <property type="molecule type" value="Genomic_DNA"/>
</dbReference>
<dbReference type="AlphaFoldDB" id="A0A0D2IYW5"/>
<reference evidence="2 3" key="1">
    <citation type="submission" date="2013-11" db="EMBL/GenBank/DDBJ databases">
        <title>Metagenomic analysis of a methanogenic consortium involved in long chain n-alkane degradation.</title>
        <authorList>
            <person name="Davidova I.A."/>
            <person name="Callaghan A.V."/>
            <person name="Wawrik B."/>
            <person name="Pruitt S."/>
            <person name="Marks C."/>
            <person name="Duncan K.E."/>
            <person name="Suflita J.M."/>
        </authorList>
    </citation>
    <scope>NUCLEOTIDE SEQUENCE [LARGE SCALE GENOMIC DNA]</scope>
    <source>
        <strain evidence="2 3">SPR</strain>
    </source>
</reference>
<organism evidence="2 3">
    <name type="scientific">Dethiosulfatarculus sandiegensis</name>
    <dbReference type="NCBI Taxonomy" id="1429043"/>
    <lineage>
        <taxon>Bacteria</taxon>
        <taxon>Pseudomonadati</taxon>
        <taxon>Thermodesulfobacteriota</taxon>
        <taxon>Desulfarculia</taxon>
        <taxon>Desulfarculales</taxon>
        <taxon>Desulfarculaceae</taxon>
        <taxon>Dethiosulfatarculus</taxon>
    </lineage>
</organism>
<protein>
    <recommendedName>
        <fullName evidence="1">Beta-lactamase-related domain-containing protein</fullName>
    </recommendedName>
</protein>
<evidence type="ECO:0000313" key="3">
    <source>
        <dbReference type="Proteomes" id="UP000032233"/>
    </source>
</evidence>
<dbReference type="Proteomes" id="UP000032233">
    <property type="component" value="Unassembled WGS sequence"/>
</dbReference>
<dbReference type="OrthoDB" id="9814204at2"/>
<dbReference type="InterPro" id="IPR012338">
    <property type="entry name" value="Beta-lactam/transpept-like"/>
</dbReference>
<dbReference type="InterPro" id="IPR050789">
    <property type="entry name" value="Diverse_Enzym_Activities"/>
</dbReference>
<dbReference type="InParanoid" id="A0A0D2IYW5"/>
<comment type="caution">
    <text evidence="2">The sequence shown here is derived from an EMBL/GenBank/DDBJ whole genome shotgun (WGS) entry which is preliminary data.</text>
</comment>
<proteinExistence type="predicted"/>
<dbReference type="RefSeq" id="WP_052515546.1">
    <property type="nucleotide sequence ID" value="NZ_AZAC01000067.1"/>
</dbReference>
<dbReference type="InterPro" id="IPR001466">
    <property type="entry name" value="Beta-lactam-related"/>
</dbReference>